<dbReference type="EMBL" id="OC928495">
    <property type="protein sequence ID" value="CAD7657782.1"/>
    <property type="molecule type" value="Genomic_DNA"/>
</dbReference>
<reference evidence="1" key="1">
    <citation type="submission" date="2020-11" db="EMBL/GenBank/DDBJ databases">
        <authorList>
            <person name="Tran Van P."/>
        </authorList>
    </citation>
    <scope>NUCLEOTIDE SEQUENCE</scope>
</reference>
<organism evidence="1">
    <name type="scientific">Oppiella nova</name>
    <dbReference type="NCBI Taxonomy" id="334625"/>
    <lineage>
        <taxon>Eukaryota</taxon>
        <taxon>Metazoa</taxon>
        <taxon>Ecdysozoa</taxon>
        <taxon>Arthropoda</taxon>
        <taxon>Chelicerata</taxon>
        <taxon>Arachnida</taxon>
        <taxon>Acari</taxon>
        <taxon>Acariformes</taxon>
        <taxon>Sarcoptiformes</taxon>
        <taxon>Oribatida</taxon>
        <taxon>Brachypylina</taxon>
        <taxon>Oppioidea</taxon>
        <taxon>Oppiidae</taxon>
        <taxon>Oppiella</taxon>
    </lineage>
</organism>
<accession>A0A7R9MCV5</accession>
<dbReference type="EMBL" id="CAJPVJ010013670">
    <property type="protein sequence ID" value="CAG2174968.1"/>
    <property type="molecule type" value="Genomic_DNA"/>
</dbReference>
<dbReference type="AlphaFoldDB" id="A0A7R9MCV5"/>
<protein>
    <submittedName>
        <fullName evidence="1">Uncharacterized protein</fullName>
    </submittedName>
</protein>
<evidence type="ECO:0000313" key="2">
    <source>
        <dbReference type="Proteomes" id="UP000728032"/>
    </source>
</evidence>
<proteinExistence type="predicted"/>
<name>A0A7R9MCV5_9ACAR</name>
<keyword evidence="2" id="KW-1185">Reference proteome</keyword>
<evidence type="ECO:0000313" key="1">
    <source>
        <dbReference type="EMBL" id="CAD7657782.1"/>
    </source>
</evidence>
<sequence>MVFGFYVNIRAFQFKINGLPCDLSVSVVTTVLSASGTDYLSGISVVVVIRSVVMPVLFGPNPTESRFSIEFFEIFSVLSTDL</sequence>
<gene>
    <name evidence="1" type="ORF">ONB1V03_LOCUS14407</name>
</gene>
<dbReference type="Proteomes" id="UP000728032">
    <property type="component" value="Unassembled WGS sequence"/>
</dbReference>